<accession>A0A833V980</accession>
<feature type="region of interest" description="Disordered" evidence="1">
    <location>
        <begin position="40"/>
        <end position="105"/>
    </location>
</feature>
<gene>
    <name evidence="3" type="ORF">FCM35_KLT04848</name>
</gene>
<evidence type="ECO:0000256" key="1">
    <source>
        <dbReference type="SAM" id="MobiDB-lite"/>
    </source>
</evidence>
<dbReference type="EMBL" id="SWLB01000014">
    <property type="protein sequence ID" value="KAF3329517.1"/>
    <property type="molecule type" value="Genomic_DNA"/>
</dbReference>
<keyword evidence="2" id="KW-0732">Signal</keyword>
<feature type="compositionally biased region" description="Low complexity" evidence="1">
    <location>
        <begin position="70"/>
        <end position="85"/>
    </location>
</feature>
<proteinExistence type="predicted"/>
<evidence type="ECO:0000313" key="4">
    <source>
        <dbReference type="Proteomes" id="UP000623129"/>
    </source>
</evidence>
<dbReference type="AlphaFoldDB" id="A0A833V980"/>
<keyword evidence="4" id="KW-1185">Reference proteome</keyword>
<dbReference type="OrthoDB" id="678565at2759"/>
<reference evidence="3" key="1">
    <citation type="submission" date="2020-01" db="EMBL/GenBank/DDBJ databases">
        <title>Genome sequence of Kobresia littledalei, the first chromosome-level genome in the family Cyperaceae.</title>
        <authorList>
            <person name="Qu G."/>
        </authorList>
    </citation>
    <scope>NUCLEOTIDE SEQUENCE</scope>
    <source>
        <strain evidence="3">C.B.Clarke</strain>
        <tissue evidence="3">Leaf</tissue>
    </source>
</reference>
<feature type="signal peptide" evidence="2">
    <location>
        <begin position="1"/>
        <end position="25"/>
    </location>
</feature>
<evidence type="ECO:0000313" key="3">
    <source>
        <dbReference type="EMBL" id="KAF3329517.1"/>
    </source>
</evidence>
<dbReference type="Proteomes" id="UP000623129">
    <property type="component" value="Unassembled WGS sequence"/>
</dbReference>
<name>A0A833V980_9POAL</name>
<comment type="caution">
    <text evidence="3">The sequence shown here is derived from an EMBL/GenBank/DDBJ whole genome shotgun (WGS) entry which is preliminary data.</text>
</comment>
<sequence>MGSFCVMLISTLLVCTILLESGSDASKVNSITTLDASHAKPHINCAPTNKTCRPGDPQAPENTEEETKDVNVPSSASPPSSNSDVNGEEEEELPNYGNEKVVLGH</sequence>
<evidence type="ECO:0000256" key="2">
    <source>
        <dbReference type="SAM" id="SignalP"/>
    </source>
</evidence>
<protein>
    <submittedName>
        <fullName evidence="3">Uncharacterized protein</fullName>
    </submittedName>
</protein>
<feature type="chain" id="PRO_5032978302" evidence="2">
    <location>
        <begin position="26"/>
        <end position="105"/>
    </location>
</feature>
<organism evidence="3 4">
    <name type="scientific">Carex littledalei</name>
    <dbReference type="NCBI Taxonomy" id="544730"/>
    <lineage>
        <taxon>Eukaryota</taxon>
        <taxon>Viridiplantae</taxon>
        <taxon>Streptophyta</taxon>
        <taxon>Embryophyta</taxon>
        <taxon>Tracheophyta</taxon>
        <taxon>Spermatophyta</taxon>
        <taxon>Magnoliopsida</taxon>
        <taxon>Liliopsida</taxon>
        <taxon>Poales</taxon>
        <taxon>Cyperaceae</taxon>
        <taxon>Cyperoideae</taxon>
        <taxon>Cariceae</taxon>
        <taxon>Carex</taxon>
        <taxon>Carex subgen. Euthyceras</taxon>
    </lineage>
</organism>